<feature type="repeat" description="ANK" evidence="8">
    <location>
        <begin position="574"/>
        <end position="606"/>
    </location>
</feature>
<dbReference type="AlphaFoldDB" id="A0AAW0WTQ6"/>
<feature type="active site" description="O-isoaspartyl threonine intermediate" evidence="6">
    <location>
        <position position="58"/>
    </location>
</feature>
<dbReference type="InterPro" id="IPR036770">
    <property type="entry name" value="Ankyrin_rpt-contain_sf"/>
</dbReference>
<evidence type="ECO:0000259" key="11">
    <source>
        <dbReference type="Pfam" id="PF17763"/>
    </source>
</evidence>
<dbReference type="PIRSF" id="PIRSF500176">
    <property type="entry name" value="L_ASNase"/>
    <property type="match status" value="1"/>
</dbReference>
<feature type="repeat" description="ANK" evidence="8">
    <location>
        <begin position="475"/>
        <end position="507"/>
    </location>
</feature>
<dbReference type="PROSITE" id="PS51732">
    <property type="entry name" value="ASN_GLN_ASE_3"/>
    <property type="match status" value="1"/>
</dbReference>
<dbReference type="PANTHER" id="PTHR11707">
    <property type="entry name" value="L-ASPARAGINASE"/>
    <property type="match status" value="1"/>
</dbReference>
<organism evidence="12 13">
    <name type="scientific">Cherax quadricarinatus</name>
    <name type="common">Australian red claw crayfish</name>
    <dbReference type="NCBI Taxonomy" id="27406"/>
    <lineage>
        <taxon>Eukaryota</taxon>
        <taxon>Metazoa</taxon>
        <taxon>Ecdysozoa</taxon>
        <taxon>Arthropoda</taxon>
        <taxon>Crustacea</taxon>
        <taxon>Multicrustacea</taxon>
        <taxon>Malacostraca</taxon>
        <taxon>Eumalacostraca</taxon>
        <taxon>Eucarida</taxon>
        <taxon>Decapoda</taxon>
        <taxon>Pleocyemata</taxon>
        <taxon>Astacidea</taxon>
        <taxon>Parastacoidea</taxon>
        <taxon>Parastacidae</taxon>
        <taxon>Cherax</taxon>
    </lineage>
</organism>
<dbReference type="GO" id="GO:0004067">
    <property type="term" value="F:asparaginase activity"/>
    <property type="evidence" value="ECO:0007669"/>
    <property type="project" value="UniProtKB-UniRule"/>
</dbReference>
<accession>A0AAW0WTQ6</accession>
<dbReference type="SUPFAM" id="SSF48403">
    <property type="entry name" value="Ankyrin repeat"/>
    <property type="match status" value="1"/>
</dbReference>
<dbReference type="PRINTS" id="PR00139">
    <property type="entry name" value="ASNGLNASE"/>
</dbReference>
<sequence>MMSHASSLDEISASYDVKTVDPASVPKILYGHKESIESLVDFEWTQESRVLVLYTGGTIGMVRNERGKLVPIPQELELNIRRFPHMHDEIYSAKRFNSFSNPPLVLPDCKDKCRVVYWVYEYDPLLDSSNMTMDDWIRIAKDIRGVYEMFDGFVVLHGTDTLAYTASALSFMLENLGKPVVITGSQIPIFETRSDGRDNFIGAVIIAGRYTIPEVTVFFNNKLYRGNRTTKVSTGRLQAFDSPNMSPLATAGISIQVDYRSVFHPTCLKKFTVFDSLNRHVGILRIFPSISAETVSAFLQPPMAGAVIQTYGAGNMPSNRTDIIKVLEEATERGVILVNITQCMHGSVDTIYETGEGLVQAGVMAGLDMTPEAALTKLSYVLAKKEWDSDAKKAMMTTNLRGEMTVVNQEDEESRELDVISSIARALHLSSSEDIEHVKELLIPTLFFSAISNADLKRLEEIYRNGIEINLQDASGWTALHMACNEGLTDVVTWLLKHGASVHIRDRLGRTPLSVAIENDHHKVIELLLKTGAHLTESTQKLGEELVTAAGVNNKKRLMSYYLAEADLSNSDPCGRTALHAACTVGSVECVRFLLDANVPTDVRDRTDLTPVMCAEINNNQHLVELIAAHEEINEEVRHSVRH</sequence>
<dbReference type="InterPro" id="IPR006034">
    <property type="entry name" value="Asparaginase/glutaminase-like"/>
</dbReference>
<proteinExistence type="inferred from homology"/>
<dbReference type="SMART" id="SM00248">
    <property type="entry name" value="ANK"/>
    <property type="match status" value="5"/>
</dbReference>
<dbReference type="NCBIfam" id="TIGR00519">
    <property type="entry name" value="asnASE_I"/>
    <property type="match status" value="1"/>
</dbReference>
<keyword evidence="2" id="KW-0677">Repeat</keyword>
<feature type="domain" description="Asparaginase/glutaminase C-terminal" evidence="11">
    <location>
        <begin position="280"/>
        <end position="395"/>
    </location>
</feature>
<dbReference type="SFLD" id="SFLDS00057">
    <property type="entry name" value="Glutaminase/Asparaginase"/>
    <property type="match status" value="1"/>
</dbReference>
<dbReference type="EMBL" id="JARKIK010000061">
    <property type="protein sequence ID" value="KAK8731244.1"/>
    <property type="molecule type" value="Genomic_DNA"/>
</dbReference>
<evidence type="ECO:0000256" key="8">
    <source>
        <dbReference type="PROSITE-ProRule" id="PRU00023"/>
    </source>
</evidence>
<dbReference type="InterPro" id="IPR037152">
    <property type="entry name" value="L-asparaginase_N_sf"/>
</dbReference>
<evidence type="ECO:0000259" key="10">
    <source>
        <dbReference type="Pfam" id="PF00710"/>
    </source>
</evidence>
<dbReference type="PROSITE" id="PS00917">
    <property type="entry name" value="ASN_GLN_ASE_2"/>
    <property type="match status" value="1"/>
</dbReference>
<gene>
    <name evidence="12" type="ORF">OTU49_007505</name>
</gene>
<reference evidence="12 13" key="1">
    <citation type="journal article" date="2024" name="BMC Genomics">
        <title>Genome assembly of redclaw crayfish (Cherax quadricarinatus) provides insights into its immune adaptation and hypoxia tolerance.</title>
        <authorList>
            <person name="Liu Z."/>
            <person name="Zheng J."/>
            <person name="Li H."/>
            <person name="Fang K."/>
            <person name="Wang S."/>
            <person name="He J."/>
            <person name="Zhou D."/>
            <person name="Weng S."/>
            <person name="Chi M."/>
            <person name="Gu Z."/>
            <person name="He J."/>
            <person name="Li F."/>
            <person name="Wang M."/>
        </authorList>
    </citation>
    <scope>NUCLEOTIDE SEQUENCE [LARGE SCALE GENOMIC DNA]</scope>
    <source>
        <strain evidence="12">ZL_2023a</strain>
    </source>
</reference>
<dbReference type="Pfam" id="PF12796">
    <property type="entry name" value="Ank_2"/>
    <property type="match status" value="2"/>
</dbReference>
<dbReference type="CDD" id="cd08963">
    <property type="entry name" value="L-asparaginase_I"/>
    <property type="match status" value="1"/>
</dbReference>
<dbReference type="InterPro" id="IPR027475">
    <property type="entry name" value="Asparaginase/glutaminase_AS2"/>
</dbReference>
<dbReference type="GO" id="GO:0009066">
    <property type="term" value="P:aspartate family amino acid metabolic process"/>
    <property type="evidence" value="ECO:0007669"/>
    <property type="project" value="UniProtKB-ARBA"/>
</dbReference>
<dbReference type="FunFam" id="3.40.50.1170:FF:000003">
    <property type="entry name" value="60 kDa lysophospholipase"/>
    <property type="match status" value="1"/>
</dbReference>
<dbReference type="InterPro" id="IPR036152">
    <property type="entry name" value="Asp/glu_Ase-like_sf"/>
</dbReference>
<comment type="caution">
    <text evidence="12">The sequence shown here is derived from an EMBL/GenBank/DDBJ whole genome shotgun (WGS) entry which is preliminary data.</text>
</comment>
<comment type="similarity">
    <text evidence="5">In the N-terminal section; belongs to the asparaginase 1 family.</text>
</comment>
<dbReference type="InterPro" id="IPR040919">
    <property type="entry name" value="Asparaginase_C"/>
</dbReference>
<dbReference type="Pfam" id="PF17763">
    <property type="entry name" value="Asparaginase_C"/>
    <property type="match status" value="1"/>
</dbReference>
<evidence type="ECO:0000256" key="7">
    <source>
        <dbReference type="PIRSR" id="PIRSR001220-2"/>
    </source>
</evidence>
<dbReference type="PIRSF" id="PIRSF001220">
    <property type="entry name" value="L-ASNase_gatD"/>
    <property type="match status" value="1"/>
</dbReference>
<dbReference type="InterPro" id="IPR006033">
    <property type="entry name" value="AsnA_fam"/>
</dbReference>
<dbReference type="Gene3D" id="3.40.50.1170">
    <property type="entry name" value="L-asparaginase, N-terminal domain"/>
    <property type="match status" value="1"/>
</dbReference>
<evidence type="ECO:0000313" key="13">
    <source>
        <dbReference type="Proteomes" id="UP001445076"/>
    </source>
</evidence>
<keyword evidence="4 8" id="KW-0040">ANK repeat</keyword>
<feature type="binding site" evidence="7">
    <location>
        <begin position="159"/>
        <end position="160"/>
    </location>
    <ligand>
        <name>substrate</name>
    </ligand>
</feature>
<dbReference type="InterPro" id="IPR027474">
    <property type="entry name" value="L-asparaginase_N"/>
</dbReference>
<dbReference type="Gene3D" id="3.40.50.40">
    <property type="match status" value="1"/>
</dbReference>
<evidence type="ECO:0000256" key="9">
    <source>
        <dbReference type="PROSITE-ProRule" id="PRU10100"/>
    </source>
</evidence>
<evidence type="ECO:0000256" key="5">
    <source>
        <dbReference type="ARBA" id="ARBA00061199"/>
    </source>
</evidence>
<dbReference type="InterPro" id="IPR002110">
    <property type="entry name" value="Ankyrin_rpt"/>
</dbReference>
<dbReference type="SMART" id="SM00870">
    <property type="entry name" value="Asparaginase"/>
    <property type="match status" value="1"/>
</dbReference>
<dbReference type="PROSITE" id="PS50088">
    <property type="entry name" value="ANK_REPEAT"/>
    <property type="match status" value="3"/>
</dbReference>
<keyword evidence="3" id="KW-0378">Hydrolase</keyword>
<dbReference type="InterPro" id="IPR041725">
    <property type="entry name" value="L-asparaginase_I"/>
</dbReference>
<dbReference type="InterPro" id="IPR027473">
    <property type="entry name" value="L-asparaginase_C"/>
</dbReference>
<dbReference type="SUPFAM" id="SSF53774">
    <property type="entry name" value="Glutaminase/Asparaginase"/>
    <property type="match status" value="1"/>
</dbReference>
<evidence type="ECO:0000256" key="3">
    <source>
        <dbReference type="ARBA" id="ARBA00022801"/>
    </source>
</evidence>
<feature type="repeat" description="ANK" evidence="8">
    <location>
        <begin position="508"/>
        <end position="540"/>
    </location>
</feature>
<evidence type="ECO:0000256" key="4">
    <source>
        <dbReference type="ARBA" id="ARBA00023043"/>
    </source>
</evidence>
<feature type="active site" evidence="9">
    <location>
        <position position="159"/>
    </location>
</feature>
<dbReference type="Pfam" id="PF00710">
    <property type="entry name" value="Asparaginase"/>
    <property type="match status" value="1"/>
</dbReference>
<evidence type="ECO:0000256" key="6">
    <source>
        <dbReference type="PIRSR" id="PIRSR001220-1"/>
    </source>
</evidence>
<name>A0AAW0WTQ6_CHEQU</name>
<dbReference type="FunFam" id="3.40.50.40:FF:000001">
    <property type="entry name" value="L-asparaginase 1"/>
    <property type="match status" value="1"/>
</dbReference>
<dbReference type="Proteomes" id="UP001445076">
    <property type="component" value="Unassembled WGS sequence"/>
</dbReference>
<dbReference type="EC" id="3.5.1.1" evidence="1"/>
<dbReference type="Gene3D" id="1.25.40.20">
    <property type="entry name" value="Ankyrin repeat-containing domain"/>
    <property type="match status" value="2"/>
</dbReference>
<feature type="binding site" evidence="7">
    <location>
        <position position="128"/>
    </location>
    <ligand>
        <name>substrate</name>
    </ligand>
</feature>
<evidence type="ECO:0000313" key="12">
    <source>
        <dbReference type="EMBL" id="KAK8731244.1"/>
    </source>
</evidence>
<dbReference type="PANTHER" id="PTHR11707:SF28">
    <property type="entry name" value="60 KDA LYSOPHOSPHOLIPASE"/>
    <property type="match status" value="1"/>
</dbReference>
<evidence type="ECO:0000256" key="2">
    <source>
        <dbReference type="ARBA" id="ARBA00022737"/>
    </source>
</evidence>
<keyword evidence="13" id="KW-1185">Reference proteome</keyword>
<evidence type="ECO:0000256" key="1">
    <source>
        <dbReference type="ARBA" id="ARBA00012920"/>
    </source>
</evidence>
<feature type="domain" description="L-asparaginase N-terminal" evidence="10">
    <location>
        <begin position="49"/>
        <end position="260"/>
    </location>
</feature>
<dbReference type="PROSITE" id="PS50297">
    <property type="entry name" value="ANK_REP_REGION"/>
    <property type="match status" value="3"/>
</dbReference>
<protein>
    <recommendedName>
        <fullName evidence="1">asparaginase</fullName>
        <ecNumber evidence="1">3.5.1.1</ecNumber>
    </recommendedName>
</protein>